<dbReference type="EMBL" id="AP029170">
    <property type="protein sequence ID" value="BFD46359.1"/>
    <property type="molecule type" value="Genomic_DNA"/>
</dbReference>
<protein>
    <submittedName>
        <fullName evidence="1">Uncharacterized protein</fullName>
    </submittedName>
</protein>
<evidence type="ECO:0000313" key="1">
    <source>
        <dbReference type="EMBL" id="BFD46359.1"/>
    </source>
</evidence>
<organism evidence="1">
    <name type="scientific">Candidatus Tisiphia endosymbiont of Sergentomyia squamirostris</name>
    <dbReference type="NCBI Taxonomy" id="3113639"/>
    <lineage>
        <taxon>Bacteria</taxon>
        <taxon>Pseudomonadati</taxon>
        <taxon>Pseudomonadota</taxon>
        <taxon>Alphaproteobacteria</taxon>
        <taxon>Rickettsiales</taxon>
        <taxon>Rickettsiaceae</taxon>
        <taxon>Rickettsieae</taxon>
        <taxon>Candidatus Tisiphia</taxon>
    </lineage>
</organism>
<gene>
    <name evidence="1" type="ORF">DMENIID0002_10050</name>
</gene>
<dbReference type="AlphaFoldDB" id="A0AAT9G9A9"/>
<reference evidence="1" key="1">
    <citation type="submission" date="2024-01" db="EMBL/GenBank/DDBJ databases">
        <title>Sequencing the genomes of a sandfly, Sergentomyia squamirostris, and its two endosymbionts.</title>
        <authorList>
            <person name="Itokawa K."/>
            <person name="Sanjoba C."/>
        </authorList>
    </citation>
    <scope>NUCLEOTIDE SEQUENCE</scope>
    <source>
        <strain evidence="1">RiSSQ</strain>
    </source>
</reference>
<sequence>MIPSTQLDIINSIILYFGGSSRFTALIYPKKYFIEKMISINIRGCHEPGIIIKLLLTCIRGLSQNRQLIIIEIISNIQNNVKSCTLLENPFI</sequence>
<proteinExistence type="predicted"/>
<accession>A0AAT9G9A9</accession>
<name>A0AAT9G9A9_9RICK</name>